<dbReference type="EMBL" id="BEYU01000083">
    <property type="protein sequence ID" value="GBG30744.1"/>
    <property type="molecule type" value="Genomic_DNA"/>
</dbReference>
<dbReference type="AlphaFoldDB" id="A0A2R5GS91"/>
<keyword evidence="3" id="KW-1185">Reference proteome</keyword>
<accession>A0A2R5GS91</accession>
<evidence type="ECO:0000256" key="1">
    <source>
        <dbReference type="SAM" id="MobiDB-lite"/>
    </source>
</evidence>
<feature type="region of interest" description="Disordered" evidence="1">
    <location>
        <begin position="306"/>
        <end position="376"/>
    </location>
</feature>
<dbReference type="Gene3D" id="2.30.29.30">
    <property type="entry name" value="Pleckstrin-homology domain (PH domain)/Phosphotyrosine-binding domain (PTB)"/>
    <property type="match status" value="1"/>
</dbReference>
<feature type="compositionally biased region" description="Acidic residues" evidence="1">
    <location>
        <begin position="328"/>
        <end position="349"/>
    </location>
</feature>
<organism evidence="2 3">
    <name type="scientific">Hondaea fermentalgiana</name>
    <dbReference type="NCBI Taxonomy" id="2315210"/>
    <lineage>
        <taxon>Eukaryota</taxon>
        <taxon>Sar</taxon>
        <taxon>Stramenopiles</taxon>
        <taxon>Bigyra</taxon>
        <taxon>Labyrinthulomycetes</taxon>
        <taxon>Thraustochytrida</taxon>
        <taxon>Thraustochytriidae</taxon>
        <taxon>Hondaea</taxon>
    </lineage>
</organism>
<protein>
    <submittedName>
        <fullName evidence="2">Uncharacterized protein</fullName>
    </submittedName>
</protein>
<dbReference type="SUPFAM" id="SSF50729">
    <property type="entry name" value="PH domain-like"/>
    <property type="match status" value="1"/>
</dbReference>
<proteinExistence type="predicted"/>
<feature type="region of interest" description="Disordered" evidence="1">
    <location>
        <begin position="156"/>
        <end position="175"/>
    </location>
</feature>
<gene>
    <name evidence="2" type="ORF">FCC1311_069642</name>
</gene>
<reference evidence="2 3" key="1">
    <citation type="submission" date="2017-12" db="EMBL/GenBank/DDBJ databases">
        <title>Sequencing, de novo assembly and annotation of complete genome of a new Thraustochytrid species, strain FCC1311.</title>
        <authorList>
            <person name="Sedici K."/>
            <person name="Godart F."/>
            <person name="Aiese Cigliano R."/>
            <person name="Sanseverino W."/>
            <person name="Barakat M."/>
            <person name="Ortet P."/>
            <person name="Marechal E."/>
            <person name="Cagnac O."/>
            <person name="Amato A."/>
        </authorList>
    </citation>
    <scope>NUCLEOTIDE SEQUENCE [LARGE SCALE GENOMIC DNA]</scope>
</reference>
<sequence>MRRSALRRAGARAFVDSDVDDEADSDAESVEIQVGPTRAKVHRSGSVDLQFLADHASDATSRPSSSVPVVSERNGNAIQGNEDIDAATSQILEFDRKLEASLARSGERNEDHILYASAIVDKERALEAREREVKKLQQQTLQLSRRVKLSAQRLAEQKKANEARHRKKLQRVEHEHHKERLTRGAIFLKHGRRGKPHLRLVYCDAQLQNVFYAKLDLKKVERTELKLARVERIEHGHKTPGFHRSGNKESVGACFSLVWADYTLNLEIPGYPKDMNPQHRERLLNAQRKDWLSAFHWAVARARGEIPADDADSETESDGSAALSEAGDAADFDDDDDDDDDFDGDDGDNEYFNGIGSNNENLRASGEATGGFLDNK</sequence>
<dbReference type="OrthoDB" id="439792at2759"/>
<evidence type="ECO:0000313" key="3">
    <source>
        <dbReference type="Proteomes" id="UP000241890"/>
    </source>
</evidence>
<comment type="caution">
    <text evidence="2">The sequence shown here is derived from an EMBL/GenBank/DDBJ whole genome shotgun (WGS) entry which is preliminary data.</text>
</comment>
<feature type="compositionally biased region" description="Acidic residues" evidence="1">
    <location>
        <begin position="307"/>
        <end position="317"/>
    </location>
</feature>
<evidence type="ECO:0000313" key="2">
    <source>
        <dbReference type="EMBL" id="GBG30744.1"/>
    </source>
</evidence>
<dbReference type="Proteomes" id="UP000241890">
    <property type="component" value="Unassembled WGS sequence"/>
</dbReference>
<dbReference type="InterPro" id="IPR011993">
    <property type="entry name" value="PH-like_dom_sf"/>
</dbReference>
<dbReference type="InParanoid" id="A0A2R5GS91"/>
<name>A0A2R5GS91_9STRA</name>